<dbReference type="Proteomes" id="UP000626697">
    <property type="component" value="Unassembled WGS sequence"/>
</dbReference>
<keyword evidence="1" id="KW-0812">Transmembrane</keyword>
<evidence type="ECO:0000256" key="1">
    <source>
        <dbReference type="SAM" id="Phobius"/>
    </source>
</evidence>
<keyword evidence="1" id="KW-0472">Membrane</keyword>
<keyword evidence="3" id="KW-1185">Reference proteome</keyword>
<evidence type="ECO:0000313" key="3">
    <source>
        <dbReference type="Proteomes" id="UP000626697"/>
    </source>
</evidence>
<organism evidence="2 3">
    <name type="scientific">Peribacillus huizhouensis</name>
    <dbReference type="NCBI Taxonomy" id="1501239"/>
    <lineage>
        <taxon>Bacteria</taxon>
        <taxon>Bacillati</taxon>
        <taxon>Bacillota</taxon>
        <taxon>Bacilli</taxon>
        <taxon>Bacillales</taxon>
        <taxon>Bacillaceae</taxon>
        <taxon>Peribacillus</taxon>
    </lineage>
</organism>
<keyword evidence="1" id="KW-1133">Transmembrane helix</keyword>
<evidence type="ECO:0000313" key="2">
    <source>
        <dbReference type="EMBL" id="MBA9025732.1"/>
    </source>
</evidence>
<accession>A0ABR6CL01</accession>
<gene>
    <name evidence="2" type="ORF">HNP81_001015</name>
</gene>
<proteinExistence type="predicted"/>
<dbReference type="EMBL" id="JACJHX010000002">
    <property type="protein sequence ID" value="MBA9025732.1"/>
    <property type="molecule type" value="Genomic_DNA"/>
</dbReference>
<protein>
    <submittedName>
        <fullName evidence="2">Uncharacterized protein</fullName>
    </submittedName>
</protein>
<comment type="caution">
    <text evidence="2">The sequence shown here is derived from an EMBL/GenBank/DDBJ whole genome shotgun (WGS) entry which is preliminary data.</text>
</comment>
<name>A0ABR6CL01_9BACI</name>
<sequence length="48" mass="5397">MGQRFFHALLREMESGLFLGLLVEVLFGTITVGLLACNDIFYSKECDV</sequence>
<reference evidence="2 3" key="1">
    <citation type="submission" date="2020-08" db="EMBL/GenBank/DDBJ databases">
        <title>Genomic Encyclopedia of Type Strains, Phase IV (KMG-IV): sequencing the most valuable type-strain genomes for metagenomic binning, comparative biology and taxonomic classification.</title>
        <authorList>
            <person name="Goeker M."/>
        </authorList>
    </citation>
    <scope>NUCLEOTIDE SEQUENCE [LARGE SCALE GENOMIC DNA]</scope>
    <source>
        <strain evidence="2 3">DSM 105481</strain>
    </source>
</reference>
<feature type="transmembrane region" description="Helical" evidence="1">
    <location>
        <begin position="16"/>
        <end position="36"/>
    </location>
</feature>